<dbReference type="EMBL" id="WMBA01000010">
    <property type="protein sequence ID" value="MTD54272.1"/>
    <property type="molecule type" value="Genomic_DNA"/>
</dbReference>
<dbReference type="PROSITE" id="PS51273">
    <property type="entry name" value="GATASE_TYPE_1"/>
    <property type="match status" value="1"/>
</dbReference>
<dbReference type="Gene3D" id="3.40.50.880">
    <property type="match status" value="1"/>
</dbReference>
<gene>
    <name evidence="2" type="ORF">GKO32_09835</name>
</gene>
<dbReference type="RefSeq" id="WP_154756466.1">
    <property type="nucleotide sequence ID" value="NZ_WMBA01000010.1"/>
</dbReference>
<comment type="caution">
    <text evidence="2">The sequence shown here is derived from an EMBL/GenBank/DDBJ whole genome shotgun (WGS) entry which is preliminary data.</text>
</comment>
<sequence length="202" mass="22212">MTARYLPVALTQRVSTVRGELRLALDVRWSQLLAACGLIGIPLPLDFASAAHTIELTGCAGVILTGGDDLADLGGPTPDRDKLERELIRYAIAKNLPLLGVCRGMQILLHTFGVRLTPVTGHAGTRHPISSGQHVREVNSYHRWGVRNVAEGFVATAYADGVVEAVRHDRLPLTGIMWHPEREEPFDNKDIDMLTTILRQRP</sequence>
<evidence type="ECO:0000313" key="3">
    <source>
        <dbReference type="Proteomes" id="UP000440096"/>
    </source>
</evidence>
<dbReference type="PANTHER" id="PTHR43235:SF1">
    <property type="entry name" value="GLUTAMINE AMIDOTRANSFERASE PB2B2.05-RELATED"/>
    <property type="match status" value="1"/>
</dbReference>
<dbReference type="GO" id="GO:0005829">
    <property type="term" value="C:cytosol"/>
    <property type="evidence" value="ECO:0007669"/>
    <property type="project" value="TreeGrafter"/>
</dbReference>
<dbReference type="Proteomes" id="UP000440096">
    <property type="component" value="Unassembled WGS sequence"/>
</dbReference>
<dbReference type="Pfam" id="PF00117">
    <property type="entry name" value="GATase"/>
    <property type="match status" value="1"/>
</dbReference>
<evidence type="ECO:0000313" key="2">
    <source>
        <dbReference type="EMBL" id="MTD54272.1"/>
    </source>
</evidence>
<dbReference type="InterPro" id="IPR029062">
    <property type="entry name" value="Class_I_gatase-like"/>
</dbReference>
<dbReference type="OrthoDB" id="9813383at2"/>
<reference evidence="2 3" key="1">
    <citation type="submission" date="2019-11" db="EMBL/GenBank/DDBJ databases">
        <title>Draft genome of Amycolatopsis RM579.</title>
        <authorList>
            <person name="Duangmal K."/>
            <person name="Mingma R."/>
        </authorList>
    </citation>
    <scope>NUCLEOTIDE SEQUENCE [LARGE SCALE GENOMIC DNA]</scope>
    <source>
        <strain evidence="2 3">RM579</strain>
    </source>
</reference>
<dbReference type="InterPro" id="IPR044668">
    <property type="entry name" value="PuuD-like"/>
</dbReference>
<protein>
    <submittedName>
        <fullName evidence="2">Gamma-glutamyl-gamma-aminobutyrate hydrolase</fullName>
    </submittedName>
</protein>
<keyword evidence="2" id="KW-0378">Hydrolase</keyword>
<organism evidence="2 3">
    <name type="scientific">Amycolatopsis pithecellobii</name>
    <dbReference type="NCBI Taxonomy" id="664692"/>
    <lineage>
        <taxon>Bacteria</taxon>
        <taxon>Bacillati</taxon>
        <taxon>Actinomycetota</taxon>
        <taxon>Actinomycetes</taxon>
        <taxon>Pseudonocardiales</taxon>
        <taxon>Pseudonocardiaceae</taxon>
        <taxon>Amycolatopsis</taxon>
    </lineage>
</organism>
<keyword evidence="3" id="KW-1185">Reference proteome</keyword>
<dbReference type="GO" id="GO:0016811">
    <property type="term" value="F:hydrolase activity, acting on carbon-nitrogen (but not peptide) bonds, in linear amides"/>
    <property type="evidence" value="ECO:0007669"/>
    <property type="project" value="InterPro"/>
</dbReference>
<feature type="domain" description="Glutamine amidotransferase" evidence="1">
    <location>
        <begin position="73"/>
        <end position="182"/>
    </location>
</feature>
<dbReference type="AlphaFoldDB" id="A0A6N7YQK4"/>
<proteinExistence type="predicted"/>
<accession>A0A6N7YQK4</accession>
<dbReference type="SUPFAM" id="SSF52317">
    <property type="entry name" value="Class I glutamine amidotransferase-like"/>
    <property type="match status" value="1"/>
</dbReference>
<name>A0A6N7YQK4_9PSEU</name>
<evidence type="ECO:0000259" key="1">
    <source>
        <dbReference type="Pfam" id="PF00117"/>
    </source>
</evidence>
<dbReference type="InterPro" id="IPR017926">
    <property type="entry name" value="GATASE"/>
</dbReference>
<dbReference type="PANTHER" id="PTHR43235">
    <property type="entry name" value="GLUTAMINE AMIDOTRANSFERASE PB2B2.05-RELATED"/>
    <property type="match status" value="1"/>
</dbReference>